<name>A0A1H7FHD5_9RHOB</name>
<evidence type="ECO:0000313" key="2">
    <source>
        <dbReference type="Proteomes" id="UP000199283"/>
    </source>
</evidence>
<evidence type="ECO:0000313" key="1">
    <source>
        <dbReference type="EMBL" id="SEK25431.1"/>
    </source>
</evidence>
<keyword evidence="2" id="KW-1185">Reference proteome</keyword>
<proteinExistence type="predicted"/>
<protein>
    <submittedName>
        <fullName evidence="1">Uncharacterized protein</fullName>
    </submittedName>
</protein>
<accession>A0A1H7FHD5</accession>
<dbReference type="Proteomes" id="UP000199283">
    <property type="component" value="Unassembled WGS sequence"/>
</dbReference>
<organism evidence="1 2">
    <name type="scientific">Jannaschia helgolandensis</name>
    <dbReference type="NCBI Taxonomy" id="188906"/>
    <lineage>
        <taxon>Bacteria</taxon>
        <taxon>Pseudomonadati</taxon>
        <taxon>Pseudomonadota</taxon>
        <taxon>Alphaproteobacteria</taxon>
        <taxon>Rhodobacterales</taxon>
        <taxon>Roseobacteraceae</taxon>
        <taxon>Jannaschia</taxon>
    </lineage>
</organism>
<dbReference type="AlphaFoldDB" id="A0A1H7FHD5"/>
<reference evidence="1 2" key="1">
    <citation type="submission" date="2016-10" db="EMBL/GenBank/DDBJ databases">
        <authorList>
            <person name="de Groot N.N."/>
        </authorList>
    </citation>
    <scope>NUCLEOTIDE SEQUENCE [LARGE SCALE GENOMIC DNA]</scope>
    <source>
        <strain evidence="1 2">DSM 14858</strain>
    </source>
</reference>
<dbReference type="EMBL" id="FNZQ01000001">
    <property type="protein sequence ID" value="SEK25431.1"/>
    <property type="molecule type" value="Genomic_DNA"/>
</dbReference>
<sequence>MLVHEKRAFSQRYKAAPIALMALLVWGVSAAGVWGCESLPRKTLALYDSDREGEPRDTRIHRYAEVVLNHMGQVVVYYDVAQETPPEVDPAEVGLVMSWFDEPAVGMPNVGKWLAQEDAFCNGGPKIVAFGNFDPWTGLQDDISNKALASMGMETDGVIYPVGVSSVVSQKNDALLGYEADFLIEPGDYQGVAASAAALPLLQISSPGKEVALAVAGPAGGYVHASAAVDTDARGQAFWIIDPFGFFQRVLQEDAVPKPDPTTFQGLRTFFVTVSSVGWLDVMPTRVFGEPERLASEVLVERLVEPFFDIPMSIAVLAGDLVREPGGNFADRGRQAAMRAFAAANVQGAAQGFSDIRDWSFFADYDEGQEAEILDAPEVEEGRDALVTSAVKTLRGAFADTGASTFSHTPGAPRKYATAPFDLGTEVAGAINELNALSQGERPVQLYAWSGNARPFEEALEAQSATSVPAMGGGGGIMDAAGPSLTGLWPFSAQVGDYNQVYDALSGDASYTGYWTSPLYGFYGLKETLEQTENPRRLKPFQLSFAARSTIYFETRRAIASYLELARSSEVVPIRASTYAETVQGFLSARIISTAPGTWQIRDRGALQTVRLDQAENWALDMGRSEGVMGARRKGESLYVTLDPGVEVPLVALTQEGIQSGIVLGSEAPALIESRLIIETWKRGDCGVELEVSGFAEGEVVLFGPPQAQYGVAISDADQDRRQEIMADEAGLLRVLVPAAPGGLTGLSVLGAC</sequence>
<gene>
    <name evidence="1" type="ORF">SAMN04488526_0113</name>
</gene>
<dbReference type="STRING" id="188906.SAMN04488526_0113"/>